<evidence type="ECO:0000313" key="2">
    <source>
        <dbReference type="Proteomes" id="UP000887540"/>
    </source>
</evidence>
<organism evidence="2 3">
    <name type="scientific">Acrobeloides nanus</name>
    <dbReference type="NCBI Taxonomy" id="290746"/>
    <lineage>
        <taxon>Eukaryota</taxon>
        <taxon>Metazoa</taxon>
        <taxon>Ecdysozoa</taxon>
        <taxon>Nematoda</taxon>
        <taxon>Chromadorea</taxon>
        <taxon>Rhabditida</taxon>
        <taxon>Tylenchina</taxon>
        <taxon>Cephalobomorpha</taxon>
        <taxon>Cephaloboidea</taxon>
        <taxon>Cephalobidae</taxon>
        <taxon>Acrobeloides</taxon>
    </lineage>
</organism>
<dbReference type="Proteomes" id="UP000887540">
    <property type="component" value="Unplaced"/>
</dbReference>
<name>A0A914CH96_9BILA</name>
<proteinExistence type="predicted"/>
<accession>A0A914CH96</accession>
<reference evidence="3" key="1">
    <citation type="submission" date="2022-11" db="UniProtKB">
        <authorList>
            <consortium name="WormBaseParasite"/>
        </authorList>
    </citation>
    <scope>IDENTIFICATION</scope>
</reference>
<dbReference type="WBParaSite" id="ACRNAN_scaffold10852.g31833.t1">
    <property type="protein sequence ID" value="ACRNAN_scaffold10852.g31833.t1"/>
    <property type="gene ID" value="ACRNAN_scaffold10852.g31833"/>
</dbReference>
<evidence type="ECO:0000256" key="1">
    <source>
        <dbReference type="SAM" id="MobiDB-lite"/>
    </source>
</evidence>
<evidence type="ECO:0000313" key="3">
    <source>
        <dbReference type="WBParaSite" id="ACRNAN_scaffold10852.g31833.t1"/>
    </source>
</evidence>
<feature type="compositionally biased region" description="Basic and acidic residues" evidence="1">
    <location>
        <begin position="30"/>
        <end position="45"/>
    </location>
</feature>
<sequence>MCEKQSDKNKTLMFYKNHYEVMVNSTQEEDGVKKKEEDGMRKKEEDEVNFLNR</sequence>
<dbReference type="AlphaFoldDB" id="A0A914CH96"/>
<protein>
    <submittedName>
        <fullName evidence="3">Uncharacterized protein</fullName>
    </submittedName>
</protein>
<keyword evidence="2" id="KW-1185">Reference proteome</keyword>
<feature type="region of interest" description="Disordered" evidence="1">
    <location>
        <begin position="25"/>
        <end position="53"/>
    </location>
</feature>